<evidence type="ECO:0000259" key="1">
    <source>
        <dbReference type="Pfam" id="PF00535"/>
    </source>
</evidence>
<name>A0A3D9RKT9_9FLAO</name>
<comment type="caution">
    <text evidence="2">The sequence shown here is derived from an EMBL/GenBank/DDBJ whole genome shotgun (WGS) entry which is preliminary data.</text>
</comment>
<dbReference type="GO" id="GO:0016740">
    <property type="term" value="F:transferase activity"/>
    <property type="evidence" value="ECO:0007669"/>
    <property type="project" value="UniProtKB-KW"/>
</dbReference>
<dbReference type="Proteomes" id="UP000256429">
    <property type="component" value="Unassembled WGS sequence"/>
</dbReference>
<dbReference type="Gene3D" id="3.90.550.10">
    <property type="entry name" value="Spore Coat Polysaccharide Biosynthesis Protein SpsA, Chain A"/>
    <property type="match status" value="1"/>
</dbReference>
<keyword evidence="3" id="KW-1185">Reference proteome</keyword>
<gene>
    <name evidence="2" type="ORF">BX611_2133</name>
</gene>
<dbReference type="EMBL" id="QTTQ01000011">
    <property type="protein sequence ID" value="REE80490.1"/>
    <property type="molecule type" value="Genomic_DNA"/>
</dbReference>
<accession>A0A3D9RKT9</accession>
<reference evidence="2 3" key="1">
    <citation type="submission" date="2018-08" db="EMBL/GenBank/DDBJ databases">
        <title>Genomic Encyclopedia of Type Strains, Phase III (KMG-III): the genomes of soil and plant-associated and newly described type strains.</title>
        <authorList>
            <person name="Whitman W."/>
        </authorList>
    </citation>
    <scope>NUCLEOTIDE SEQUENCE [LARGE SCALE GENOMIC DNA]</scope>
    <source>
        <strain evidence="2 3">325-5</strain>
    </source>
</reference>
<proteinExistence type="predicted"/>
<dbReference type="InterPro" id="IPR050834">
    <property type="entry name" value="Glycosyltransf_2"/>
</dbReference>
<dbReference type="AlphaFoldDB" id="A0A3D9RKT9"/>
<dbReference type="InterPro" id="IPR001173">
    <property type="entry name" value="Glyco_trans_2-like"/>
</dbReference>
<dbReference type="InterPro" id="IPR029044">
    <property type="entry name" value="Nucleotide-diphossugar_trans"/>
</dbReference>
<dbReference type="PANTHER" id="PTHR43685">
    <property type="entry name" value="GLYCOSYLTRANSFERASE"/>
    <property type="match status" value="1"/>
</dbReference>
<keyword evidence="2" id="KW-0808">Transferase</keyword>
<evidence type="ECO:0000313" key="2">
    <source>
        <dbReference type="EMBL" id="REE80490.1"/>
    </source>
</evidence>
<feature type="domain" description="Glycosyltransferase 2-like" evidence="1">
    <location>
        <begin position="3"/>
        <end position="168"/>
    </location>
</feature>
<dbReference type="OrthoDB" id="761861at2"/>
<dbReference type="PANTHER" id="PTHR43685:SF2">
    <property type="entry name" value="GLYCOSYLTRANSFERASE 2-LIKE DOMAIN-CONTAINING PROTEIN"/>
    <property type="match status" value="1"/>
</dbReference>
<dbReference type="CDD" id="cd00761">
    <property type="entry name" value="Glyco_tranf_GTA_type"/>
    <property type="match status" value="1"/>
</dbReference>
<dbReference type="RefSeq" id="WP_115880978.1">
    <property type="nucleotide sequence ID" value="NZ_QTTQ01000011.1"/>
</dbReference>
<evidence type="ECO:0000313" key="3">
    <source>
        <dbReference type="Proteomes" id="UP000256429"/>
    </source>
</evidence>
<organism evidence="2 3">
    <name type="scientific">Lutibacter oceani</name>
    <dbReference type="NCBI Taxonomy" id="1853311"/>
    <lineage>
        <taxon>Bacteria</taxon>
        <taxon>Pseudomonadati</taxon>
        <taxon>Bacteroidota</taxon>
        <taxon>Flavobacteriia</taxon>
        <taxon>Flavobacteriales</taxon>
        <taxon>Flavobacteriaceae</taxon>
        <taxon>Lutibacter</taxon>
    </lineage>
</organism>
<dbReference type="Pfam" id="PF00535">
    <property type="entry name" value="Glycos_transf_2"/>
    <property type="match status" value="1"/>
</dbReference>
<sequence length="300" mass="35393">MISVLIPIYNYNAVTLIAFILEQLQNTDIQFEIICINDASTKFSFENNELKKFKNTQLINLDKNIGRSKIRNLLVEKSAYNWLLFLDADVLPKEPTFIKKYIECIQKSEDKVFVGGIVYSKNKPEKDNMLRWVYGKKREEISVEKRNYKPYQYVSGANFLINKSIFNHIKFNEKINKYGYEDVLFVEELKIKNFKITQINNPVYHLGLETNSIFLAKTKEGIENLLRLNSSQILKGENLKLLRTFKILKTLKITWFFAEGYNVFHKYFENNLLGKTPSLFLLDIYKLTYLCFINTKYKSI</sequence>
<protein>
    <submittedName>
        <fullName evidence="2">Glycosyl transferase family 2</fullName>
    </submittedName>
</protein>
<dbReference type="SUPFAM" id="SSF53448">
    <property type="entry name" value="Nucleotide-diphospho-sugar transferases"/>
    <property type="match status" value="1"/>
</dbReference>